<sequence length="255" mass="27745">MTKYLKTAQLSALEKTNGGIIYLLPDIIIRISTLIPLVFLWKVVMSSGAKVDMTLEQMLTYTVASALLADMLVVKTPASGWLSEGVLLKLYGRPLPVLGQLAALTAGGWMPMLLLFSLPMAFFSPLLGVNLMPASPYFLFSLLLCISLGFAVDFLFACLSIKLRNMNWLIYRIRMAIVSILSGTVIPISLLPFGLAEAMRYQPFASLGGAPLSIFAGAANAGETMTLQIIWNLILWPLALLAFRKSQEGMVSYGG</sequence>
<accession>F0SX73</accession>
<name>F0SX73_SYNGF</name>
<dbReference type="EMBL" id="CP002547">
    <property type="protein sequence ID" value="ADY56933.1"/>
    <property type="molecule type" value="Genomic_DNA"/>
</dbReference>
<protein>
    <submittedName>
        <fullName evidence="2">Uncharacterized protein</fullName>
    </submittedName>
</protein>
<organism evidence="2 3">
    <name type="scientific">Syntrophobotulus glycolicus (strain DSM 8271 / FlGlyR)</name>
    <dbReference type="NCBI Taxonomy" id="645991"/>
    <lineage>
        <taxon>Bacteria</taxon>
        <taxon>Bacillati</taxon>
        <taxon>Bacillota</taxon>
        <taxon>Clostridia</taxon>
        <taxon>Eubacteriales</taxon>
        <taxon>Desulfitobacteriaceae</taxon>
        <taxon>Syntrophobotulus</taxon>
    </lineage>
</organism>
<keyword evidence="1" id="KW-0472">Membrane</keyword>
<feature type="transmembrane region" description="Helical" evidence="1">
    <location>
        <begin position="20"/>
        <end position="41"/>
    </location>
</feature>
<feature type="transmembrane region" description="Helical" evidence="1">
    <location>
        <begin position="225"/>
        <end position="243"/>
    </location>
</feature>
<dbReference type="eggNOG" id="COG4587">
    <property type="taxonomic scope" value="Bacteria"/>
</dbReference>
<dbReference type="RefSeq" id="WP_013625753.1">
    <property type="nucleotide sequence ID" value="NC_015172.1"/>
</dbReference>
<feature type="transmembrane region" description="Helical" evidence="1">
    <location>
        <begin position="173"/>
        <end position="195"/>
    </location>
</feature>
<evidence type="ECO:0000313" key="2">
    <source>
        <dbReference type="EMBL" id="ADY56933.1"/>
    </source>
</evidence>
<keyword evidence="1" id="KW-1133">Transmembrane helix</keyword>
<dbReference type="AlphaFoldDB" id="F0SX73"/>
<dbReference type="Proteomes" id="UP000007488">
    <property type="component" value="Chromosome"/>
</dbReference>
<dbReference type="HOGENOM" id="CLU_090965_0_0_9"/>
<keyword evidence="1" id="KW-0812">Transmembrane</keyword>
<gene>
    <name evidence="2" type="ordered locus">Sgly_2656</name>
</gene>
<dbReference type="PANTHER" id="PTHR36832">
    <property type="entry name" value="SLR1174 PROTEIN-RELATED"/>
    <property type="match status" value="1"/>
</dbReference>
<reference evidence="2 3" key="1">
    <citation type="journal article" date="2011" name="Stand. Genomic Sci.">
        <title>Complete genome sequence of Syntrophobotulus glycolicus type strain (FlGlyR).</title>
        <authorList>
            <person name="Han C."/>
            <person name="Mwirichia R."/>
            <person name="Chertkov O."/>
            <person name="Held B."/>
            <person name="Lapidus A."/>
            <person name="Nolan M."/>
            <person name="Lucas S."/>
            <person name="Hammon N."/>
            <person name="Deshpande S."/>
            <person name="Cheng J.F."/>
            <person name="Tapia R."/>
            <person name="Goodwin L."/>
            <person name="Pitluck S."/>
            <person name="Huntemann M."/>
            <person name="Liolios K."/>
            <person name="Ivanova N."/>
            <person name="Pagani I."/>
            <person name="Mavromatis K."/>
            <person name="Ovchinikova G."/>
            <person name="Pati A."/>
            <person name="Chen A."/>
            <person name="Palaniappan K."/>
            <person name="Land M."/>
            <person name="Hauser L."/>
            <person name="Brambilla E.M."/>
            <person name="Rohde M."/>
            <person name="Spring S."/>
            <person name="Sikorski J."/>
            <person name="Goker M."/>
            <person name="Woyke T."/>
            <person name="Bristow J."/>
            <person name="Eisen J.A."/>
            <person name="Markowitz V."/>
            <person name="Hugenholtz P."/>
            <person name="Kyrpides N.C."/>
            <person name="Klenk H.P."/>
            <person name="Detter J.C."/>
        </authorList>
    </citation>
    <scope>NUCLEOTIDE SEQUENCE [LARGE SCALE GENOMIC DNA]</scope>
    <source>
        <strain evidence="3">DSM 8271 / FlGlyR</strain>
    </source>
</reference>
<dbReference type="STRING" id="645991.Sgly_2656"/>
<feature type="transmembrane region" description="Helical" evidence="1">
    <location>
        <begin position="95"/>
        <end position="118"/>
    </location>
</feature>
<proteinExistence type="predicted"/>
<evidence type="ECO:0000256" key="1">
    <source>
        <dbReference type="SAM" id="Phobius"/>
    </source>
</evidence>
<evidence type="ECO:0000313" key="3">
    <source>
        <dbReference type="Proteomes" id="UP000007488"/>
    </source>
</evidence>
<dbReference type="OrthoDB" id="8582979at2"/>
<keyword evidence="3" id="KW-1185">Reference proteome</keyword>
<dbReference type="KEGG" id="sgy:Sgly_2656"/>
<reference evidence="3" key="2">
    <citation type="submission" date="2011-02" db="EMBL/GenBank/DDBJ databases">
        <title>The complete genome of Syntrophobotulus glycolicus DSM 8271.</title>
        <authorList>
            <person name="Lucas S."/>
            <person name="Copeland A."/>
            <person name="Lapidus A."/>
            <person name="Bruce D."/>
            <person name="Goodwin L."/>
            <person name="Pitluck S."/>
            <person name="Kyrpides N."/>
            <person name="Mavromatis K."/>
            <person name="Pagani I."/>
            <person name="Ivanova N."/>
            <person name="Mikhailova N."/>
            <person name="Chertkov O."/>
            <person name="Held B."/>
            <person name="Detter J.C."/>
            <person name="Tapia R."/>
            <person name="Han C."/>
            <person name="Land M."/>
            <person name="Hauser L."/>
            <person name="Markowitz V."/>
            <person name="Cheng J.-F."/>
            <person name="Hugenholtz P."/>
            <person name="Woyke T."/>
            <person name="Wu D."/>
            <person name="Spring S."/>
            <person name="Schroeder M."/>
            <person name="Brambilla E."/>
            <person name="Klenk H.-P."/>
            <person name="Eisen J.A."/>
        </authorList>
    </citation>
    <scope>NUCLEOTIDE SEQUENCE [LARGE SCALE GENOMIC DNA]</scope>
    <source>
        <strain evidence="3">DSM 8271 / FlGlyR</strain>
    </source>
</reference>
<dbReference type="PANTHER" id="PTHR36832:SF1">
    <property type="entry name" value="SLR1174 PROTEIN"/>
    <property type="match status" value="1"/>
</dbReference>
<feature type="transmembrane region" description="Helical" evidence="1">
    <location>
        <begin position="138"/>
        <end position="161"/>
    </location>
</feature>
<feature type="transmembrane region" description="Helical" evidence="1">
    <location>
        <begin position="61"/>
        <end position="83"/>
    </location>
</feature>